<dbReference type="PROSITE" id="PS50109">
    <property type="entry name" value="HIS_KIN"/>
    <property type="match status" value="1"/>
</dbReference>
<dbReference type="InterPro" id="IPR035965">
    <property type="entry name" value="PAS-like_dom_sf"/>
</dbReference>
<dbReference type="InterPro" id="IPR003594">
    <property type="entry name" value="HATPase_dom"/>
</dbReference>
<dbReference type="EMBL" id="JBGBZA010000002">
    <property type="protein sequence ID" value="MEY9313771.1"/>
    <property type="molecule type" value="Genomic_DNA"/>
</dbReference>
<dbReference type="PRINTS" id="PR00344">
    <property type="entry name" value="BCTRLSENSOR"/>
</dbReference>
<dbReference type="SUPFAM" id="SSF55785">
    <property type="entry name" value="PYP-like sensor domain (PAS domain)"/>
    <property type="match status" value="1"/>
</dbReference>
<evidence type="ECO:0000256" key="2">
    <source>
        <dbReference type="ARBA" id="ARBA00012438"/>
    </source>
</evidence>
<keyword evidence="10" id="KW-1185">Reference proteome</keyword>
<dbReference type="Pfam" id="PF00512">
    <property type="entry name" value="HisKA"/>
    <property type="match status" value="1"/>
</dbReference>
<dbReference type="GO" id="GO:0004673">
    <property type="term" value="F:protein histidine kinase activity"/>
    <property type="evidence" value="ECO:0007669"/>
    <property type="project" value="UniProtKB-EC"/>
</dbReference>
<keyword evidence="4 9" id="KW-0808">Transferase</keyword>
<dbReference type="InterPro" id="IPR003661">
    <property type="entry name" value="HisK_dim/P_dom"/>
</dbReference>
<organism evidence="9 10">
    <name type="scientific">Bradyrhizobium elkanii</name>
    <dbReference type="NCBI Taxonomy" id="29448"/>
    <lineage>
        <taxon>Bacteria</taxon>
        <taxon>Pseudomonadati</taxon>
        <taxon>Pseudomonadota</taxon>
        <taxon>Alphaproteobacteria</taxon>
        <taxon>Hyphomicrobiales</taxon>
        <taxon>Nitrobacteraceae</taxon>
        <taxon>Bradyrhizobium</taxon>
    </lineage>
</organism>
<evidence type="ECO:0000256" key="5">
    <source>
        <dbReference type="ARBA" id="ARBA00022777"/>
    </source>
</evidence>
<keyword evidence="3" id="KW-0597">Phosphoprotein</keyword>
<dbReference type="Gene3D" id="3.30.450.20">
    <property type="entry name" value="PAS domain"/>
    <property type="match status" value="1"/>
</dbReference>
<evidence type="ECO:0000256" key="6">
    <source>
        <dbReference type="ARBA" id="ARBA00023012"/>
    </source>
</evidence>
<feature type="domain" description="Histidine kinase" evidence="8">
    <location>
        <begin position="209"/>
        <end position="435"/>
    </location>
</feature>
<keyword evidence="5 9" id="KW-0418">Kinase</keyword>
<accession>A0ABV4ERK8</accession>
<dbReference type="InterPro" id="IPR050351">
    <property type="entry name" value="BphY/WalK/GraS-like"/>
</dbReference>
<evidence type="ECO:0000313" key="9">
    <source>
        <dbReference type="EMBL" id="MEY9313771.1"/>
    </source>
</evidence>
<proteinExistence type="predicted"/>
<evidence type="ECO:0000256" key="3">
    <source>
        <dbReference type="ARBA" id="ARBA00022553"/>
    </source>
</evidence>
<protein>
    <recommendedName>
        <fullName evidence="2">histidine kinase</fullName>
        <ecNumber evidence="2">2.7.13.3</ecNumber>
    </recommendedName>
</protein>
<dbReference type="Pfam" id="PF08448">
    <property type="entry name" value="PAS_4"/>
    <property type="match status" value="1"/>
</dbReference>
<dbReference type="Pfam" id="PF02518">
    <property type="entry name" value="HATPase_c"/>
    <property type="match status" value="1"/>
</dbReference>
<reference evidence="9 10" key="1">
    <citation type="submission" date="2024-07" db="EMBL/GenBank/DDBJ databases">
        <title>Genomic Encyclopedia of Type Strains, Phase V (KMG-V): Genome sequencing to study the core and pangenomes of soil and plant-associated prokaryotes.</title>
        <authorList>
            <person name="Whitman W."/>
        </authorList>
    </citation>
    <scope>NUCLEOTIDE SEQUENCE [LARGE SCALE GENOMIC DNA]</scope>
    <source>
        <strain evidence="9 10">USDA 415</strain>
    </source>
</reference>
<dbReference type="PANTHER" id="PTHR45453:SF1">
    <property type="entry name" value="PHOSPHATE REGULON SENSOR PROTEIN PHOR"/>
    <property type="match status" value="1"/>
</dbReference>
<gene>
    <name evidence="9" type="ORF">ABIF29_000570</name>
</gene>
<dbReference type="CDD" id="cd00130">
    <property type="entry name" value="PAS"/>
    <property type="match status" value="1"/>
</dbReference>
<dbReference type="EC" id="2.7.13.3" evidence="2"/>
<evidence type="ECO:0000256" key="1">
    <source>
        <dbReference type="ARBA" id="ARBA00000085"/>
    </source>
</evidence>
<evidence type="ECO:0000259" key="8">
    <source>
        <dbReference type="PROSITE" id="PS50109"/>
    </source>
</evidence>
<dbReference type="Gene3D" id="3.30.565.10">
    <property type="entry name" value="Histidine kinase-like ATPase, C-terminal domain"/>
    <property type="match status" value="1"/>
</dbReference>
<dbReference type="Gene3D" id="1.10.287.130">
    <property type="match status" value="1"/>
</dbReference>
<evidence type="ECO:0000256" key="7">
    <source>
        <dbReference type="ARBA" id="ARBA00023136"/>
    </source>
</evidence>
<dbReference type="CDD" id="cd00082">
    <property type="entry name" value="HisKA"/>
    <property type="match status" value="1"/>
</dbReference>
<comment type="catalytic activity">
    <reaction evidence="1">
        <text>ATP + protein L-histidine = ADP + protein N-phospho-L-histidine.</text>
        <dbReference type="EC" id="2.7.13.3"/>
    </reaction>
</comment>
<dbReference type="SUPFAM" id="SSF55874">
    <property type="entry name" value="ATPase domain of HSP90 chaperone/DNA topoisomerase II/histidine kinase"/>
    <property type="match status" value="1"/>
</dbReference>
<dbReference type="SMART" id="SM00387">
    <property type="entry name" value="HATPase_c"/>
    <property type="match status" value="1"/>
</dbReference>
<dbReference type="PANTHER" id="PTHR45453">
    <property type="entry name" value="PHOSPHATE REGULON SENSOR PROTEIN PHOR"/>
    <property type="match status" value="1"/>
</dbReference>
<dbReference type="InterPro" id="IPR000014">
    <property type="entry name" value="PAS"/>
</dbReference>
<dbReference type="InterPro" id="IPR005467">
    <property type="entry name" value="His_kinase_dom"/>
</dbReference>
<dbReference type="SMART" id="SM00388">
    <property type="entry name" value="HisKA"/>
    <property type="match status" value="1"/>
</dbReference>
<dbReference type="Proteomes" id="UP001565471">
    <property type="component" value="Unassembled WGS sequence"/>
</dbReference>
<name>A0ABV4ERK8_BRAEL</name>
<dbReference type="InterPro" id="IPR013656">
    <property type="entry name" value="PAS_4"/>
</dbReference>
<keyword evidence="7" id="KW-0472">Membrane</keyword>
<comment type="caution">
    <text evidence="9">The sequence shown here is derived from an EMBL/GenBank/DDBJ whole genome shotgun (WGS) entry which is preliminary data.</text>
</comment>
<sequence>MKAAAMAIDDSSSSIFSPWPDRLRHSALILLAAALALSVVVALGELSLVRASAVFVCIAAAALVPWRLHDAGTSREDVRGVNPVEAAAVSAVVAGMPDPAVLLDRAGRVIHLNTAAAQLAPALRKNELAQFALRSPEIITALREAIATTEPRRATYTDHVPVDRWMELVITPVPVPTQFGGTEKCMLMTFHDLTPLRRVEEMRADFVANASHELRTPLAALSGFIDTLQGPAREDARARERFLGIMHTQATRMARLIDDLLSLSRVELSAHVRPEASIDVVPIIRQVADGLEALASERQVEIEVDLPQAPVMIAGDREELLRLFENLIENALKYGASGGRVIVSLNQAVSGASGEGAPEIRVMVRDFGPGIAPEHLPRLTERFYRVDVGDSRNQGGTGLGLSLVKHILNRHRGRLLIESVPKNGAAFTACFPRPKTPLPTQS</sequence>
<dbReference type="InterPro" id="IPR036890">
    <property type="entry name" value="HATPase_C_sf"/>
</dbReference>
<evidence type="ECO:0000313" key="10">
    <source>
        <dbReference type="Proteomes" id="UP001565471"/>
    </source>
</evidence>
<dbReference type="SUPFAM" id="SSF47384">
    <property type="entry name" value="Homodimeric domain of signal transducing histidine kinase"/>
    <property type="match status" value="1"/>
</dbReference>
<evidence type="ECO:0000256" key="4">
    <source>
        <dbReference type="ARBA" id="ARBA00022679"/>
    </source>
</evidence>
<dbReference type="InterPro" id="IPR036097">
    <property type="entry name" value="HisK_dim/P_sf"/>
</dbReference>
<keyword evidence="6" id="KW-0902">Two-component regulatory system</keyword>
<dbReference type="InterPro" id="IPR004358">
    <property type="entry name" value="Sig_transdc_His_kin-like_C"/>
</dbReference>